<evidence type="ECO:0000313" key="1">
    <source>
        <dbReference type="EMBL" id="SNC59202.1"/>
    </source>
</evidence>
<reference evidence="1 2" key="1">
    <citation type="submission" date="2017-06" db="EMBL/GenBank/DDBJ databases">
        <authorList>
            <person name="Kim H.J."/>
            <person name="Triplett B.A."/>
        </authorList>
    </citation>
    <scope>NUCLEOTIDE SEQUENCE [LARGE SCALE GENOMIC DNA]</scope>
    <source>
        <strain evidence="1 2">MWH-VicM1</strain>
    </source>
</reference>
<name>A0A212SZH7_9BURK</name>
<accession>A0A212SZH7</accession>
<gene>
    <name evidence="1" type="ORF">SAMN06295916_0016</name>
</gene>
<proteinExistence type="predicted"/>
<protein>
    <submittedName>
        <fullName evidence="1">Uncharacterized protein</fullName>
    </submittedName>
</protein>
<dbReference type="Proteomes" id="UP000197215">
    <property type="component" value="Unassembled WGS sequence"/>
</dbReference>
<evidence type="ECO:0000313" key="2">
    <source>
        <dbReference type="Proteomes" id="UP000197215"/>
    </source>
</evidence>
<sequence length="54" mass="5839">MKVSQQTYNYCGSLGPTSYFDLNCSGYADQSAISFISKTGTWKKGAETLSCVSL</sequence>
<dbReference type="EMBL" id="FYEX01000001">
    <property type="protein sequence ID" value="SNC59202.1"/>
    <property type="molecule type" value="Genomic_DNA"/>
</dbReference>
<organism evidence="1 2">
    <name type="scientific">Polynucleobacter victoriensis</name>
    <dbReference type="NCBI Taxonomy" id="2049319"/>
    <lineage>
        <taxon>Bacteria</taxon>
        <taxon>Pseudomonadati</taxon>
        <taxon>Pseudomonadota</taxon>
        <taxon>Betaproteobacteria</taxon>
        <taxon>Burkholderiales</taxon>
        <taxon>Burkholderiaceae</taxon>
        <taxon>Polynucleobacter</taxon>
    </lineage>
</organism>
<keyword evidence="2" id="KW-1185">Reference proteome</keyword>
<dbReference type="AlphaFoldDB" id="A0A212SZH7"/>